<evidence type="ECO:0000313" key="8">
    <source>
        <dbReference type="EMBL" id="PXX40902.1"/>
    </source>
</evidence>
<dbReference type="Gene3D" id="3.90.380.10">
    <property type="entry name" value="Naphthalene 1,2-dioxygenase Alpha Subunit, Chain A, domain 1"/>
    <property type="match status" value="1"/>
</dbReference>
<dbReference type="GO" id="GO:0008203">
    <property type="term" value="P:cholesterol metabolic process"/>
    <property type="evidence" value="ECO:0007669"/>
    <property type="project" value="InterPro"/>
</dbReference>
<dbReference type="SUPFAM" id="SSF55961">
    <property type="entry name" value="Bet v1-like"/>
    <property type="match status" value="1"/>
</dbReference>
<dbReference type="InterPro" id="IPR037338">
    <property type="entry name" value="PrnD_Rieske"/>
</dbReference>
<dbReference type="CDD" id="cd03537">
    <property type="entry name" value="Rieske_RO_Alpha_PrnD"/>
    <property type="match status" value="1"/>
</dbReference>
<keyword evidence="3" id="KW-0479">Metal-binding</keyword>
<dbReference type="PANTHER" id="PTHR21266">
    <property type="entry name" value="IRON-SULFUR DOMAIN CONTAINING PROTEIN"/>
    <property type="match status" value="1"/>
</dbReference>
<reference evidence="8 9" key="1">
    <citation type="submission" date="2018-05" db="EMBL/GenBank/DDBJ databases">
        <title>Comparative genomics of bacterial root endophytes of switchgrass collected from native prairies over two seasons.</title>
        <authorList>
            <person name="Tang Y."/>
        </authorList>
    </citation>
    <scope>NUCLEOTIDE SEQUENCE [LARGE SCALE GENOMIC DNA]</scope>
    <source>
        <strain evidence="8 9">NFIX32</strain>
    </source>
</reference>
<evidence type="ECO:0000256" key="3">
    <source>
        <dbReference type="ARBA" id="ARBA00022723"/>
    </source>
</evidence>
<evidence type="ECO:0000256" key="1">
    <source>
        <dbReference type="ARBA" id="ARBA00001962"/>
    </source>
</evidence>
<name>A0A318JKW7_BURPY</name>
<evidence type="ECO:0000256" key="5">
    <source>
        <dbReference type="ARBA" id="ARBA00023004"/>
    </source>
</evidence>
<dbReference type="InterPro" id="IPR017941">
    <property type="entry name" value="Rieske_2Fe-2S"/>
</dbReference>
<dbReference type="Gene3D" id="2.102.10.10">
    <property type="entry name" value="Rieske [2Fe-2S] iron-sulphur domain"/>
    <property type="match status" value="1"/>
</dbReference>
<keyword evidence="4" id="KW-0560">Oxidoreductase</keyword>
<dbReference type="Pfam" id="PF19298">
    <property type="entry name" value="KshA_C"/>
    <property type="match status" value="1"/>
</dbReference>
<dbReference type="Proteomes" id="UP000247755">
    <property type="component" value="Unassembled WGS sequence"/>
</dbReference>
<dbReference type="PROSITE" id="PS51296">
    <property type="entry name" value="RIESKE"/>
    <property type="match status" value="1"/>
</dbReference>
<keyword evidence="6" id="KW-0411">Iron-sulfur</keyword>
<dbReference type="AlphaFoldDB" id="A0A318JKW7"/>
<comment type="cofactor">
    <cofactor evidence="1">
        <name>Fe cation</name>
        <dbReference type="ChEBI" id="CHEBI:24875"/>
    </cofactor>
</comment>
<dbReference type="Pfam" id="PF00355">
    <property type="entry name" value="Rieske"/>
    <property type="match status" value="1"/>
</dbReference>
<feature type="domain" description="Rieske" evidence="7">
    <location>
        <begin position="29"/>
        <end position="137"/>
    </location>
</feature>
<keyword evidence="5" id="KW-0408">Iron</keyword>
<evidence type="ECO:0000256" key="4">
    <source>
        <dbReference type="ARBA" id="ARBA00023002"/>
    </source>
</evidence>
<gene>
    <name evidence="8" type="ORF">NA66_1001512</name>
</gene>
<dbReference type="InterPro" id="IPR050584">
    <property type="entry name" value="Cholesterol_7-desaturase"/>
</dbReference>
<keyword evidence="2" id="KW-0001">2Fe-2S</keyword>
<sequence>MDDIQFDQPSVKEQPQAAYDATTRLAASWYVAMRSDDLKDKPAELTLFGRPCVAWRGATGRAVVMDRHCSHLGANLADGRIKDGCIQCPFHHWRYDEQGQCVHIPGHSPEVRRLEPVPRGARQPTLVTAERYGYVWVWYGSPQPLHPLPEIAAADVDNGDFMHLHFAFETTTAVLRIVENFYDAQHATPVHALPVSAFELKLFDDWRQWPEVESLARAGAWFGAGIDFTVDRYFGPLGMLSRALGMDMSQMNLHFDGYPGGCVMTVALDGDVKYELLQCVTPVSDGKNVMHMLISIKKVGGALRRATDYVLFGLQTKQAAGYDVKIWNGMKPDGGGAYSRYDKLVLKYRAFYRSWVDRVAEATAQPRDRAAASERQCVSRQP</sequence>
<dbReference type="GO" id="GO:0016491">
    <property type="term" value="F:oxidoreductase activity"/>
    <property type="evidence" value="ECO:0007669"/>
    <property type="project" value="UniProtKB-KW"/>
</dbReference>
<dbReference type="PANTHER" id="PTHR21266:SF60">
    <property type="entry name" value="3-KETOSTEROID-9-ALPHA-MONOOXYGENASE, OXYGENASE COMPONENT"/>
    <property type="match status" value="1"/>
</dbReference>
<dbReference type="EMBL" id="QJJY01000001">
    <property type="protein sequence ID" value="PXX40902.1"/>
    <property type="molecule type" value="Genomic_DNA"/>
</dbReference>
<dbReference type="InterPro" id="IPR036922">
    <property type="entry name" value="Rieske_2Fe-2S_sf"/>
</dbReference>
<evidence type="ECO:0000256" key="2">
    <source>
        <dbReference type="ARBA" id="ARBA00022714"/>
    </source>
</evidence>
<dbReference type="GO" id="GO:0046872">
    <property type="term" value="F:metal ion binding"/>
    <property type="evidence" value="ECO:0007669"/>
    <property type="project" value="UniProtKB-KW"/>
</dbReference>
<dbReference type="GO" id="GO:0051537">
    <property type="term" value="F:2 iron, 2 sulfur cluster binding"/>
    <property type="evidence" value="ECO:0007669"/>
    <property type="project" value="UniProtKB-KW"/>
</dbReference>
<evidence type="ECO:0000256" key="6">
    <source>
        <dbReference type="ARBA" id="ARBA00023014"/>
    </source>
</evidence>
<protein>
    <submittedName>
        <fullName evidence="8">Rieske-like 2Fe-2S protein</fullName>
    </submittedName>
</protein>
<comment type="caution">
    <text evidence="8">The sequence shown here is derived from an EMBL/GenBank/DDBJ whole genome shotgun (WGS) entry which is preliminary data.</text>
</comment>
<evidence type="ECO:0000313" key="9">
    <source>
        <dbReference type="Proteomes" id="UP000247755"/>
    </source>
</evidence>
<evidence type="ECO:0000259" key="7">
    <source>
        <dbReference type="PROSITE" id="PS51296"/>
    </source>
</evidence>
<proteinExistence type="predicted"/>
<accession>A0A318JKW7</accession>
<dbReference type="InterPro" id="IPR045605">
    <property type="entry name" value="KshA-like_C"/>
</dbReference>
<organism evidence="8 9">
    <name type="scientific">Burkholderia pyrrocinia</name>
    <name type="common">Pseudomonas pyrrocinia</name>
    <dbReference type="NCBI Taxonomy" id="60550"/>
    <lineage>
        <taxon>Bacteria</taxon>
        <taxon>Pseudomonadati</taxon>
        <taxon>Pseudomonadota</taxon>
        <taxon>Betaproteobacteria</taxon>
        <taxon>Burkholderiales</taxon>
        <taxon>Burkholderiaceae</taxon>
        <taxon>Burkholderia</taxon>
        <taxon>Burkholderia cepacia complex</taxon>
    </lineage>
</organism>
<dbReference type="RefSeq" id="WP_072436878.1">
    <property type="nucleotide sequence ID" value="NZ_QJJY01000001.1"/>
</dbReference>
<dbReference type="SUPFAM" id="SSF50022">
    <property type="entry name" value="ISP domain"/>
    <property type="match status" value="1"/>
</dbReference>